<accession>A0A1D1YRJ6</accession>
<dbReference type="GO" id="GO:0043531">
    <property type="term" value="F:ADP binding"/>
    <property type="evidence" value="ECO:0007669"/>
    <property type="project" value="InterPro"/>
</dbReference>
<keyword evidence="3" id="KW-0677">Repeat</keyword>
<dbReference type="AlphaFoldDB" id="A0A1D1YRJ6"/>
<dbReference type="InterPro" id="IPR032675">
    <property type="entry name" value="LRR_dom_sf"/>
</dbReference>
<keyword evidence="5" id="KW-0547">Nucleotide-binding</keyword>
<dbReference type="InterPro" id="IPR042197">
    <property type="entry name" value="Apaf_helical"/>
</dbReference>
<dbReference type="InterPro" id="IPR036388">
    <property type="entry name" value="WH-like_DNA-bd_sf"/>
</dbReference>
<dbReference type="GO" id="GO:0042742">
    <property type="term" value="P:defense response to bacterium"/>
    <property type="evidence" value="ECO:0007669"/>
    <property type="project" value="UniProtKB-ARBA"/>
</dbReference>
<dbReference type="FunFam" id="3.40.50.300:FF:001091">
    <property type="entry name" value="Probable disease resistance protein At1g61300"/>
    <property type="match status" value="1"/>
</dbReference>
<evidence type="ECO:0000259" key="7">
    <source>
        <dbReference type="Pfam" id="PF23598"/>
    </source>
</evidence>
<reference evidence="8" key="1">
    <citation type="submission" date="2015-07" db="EMBL/GenBank/DDBJ databases">
        <title>Transcriptome Assembly of Anthurium amnicola.</title>
        <authorList>
            <person name="Suzuki J."/>
        </authorList>
    </citation>
    <scope>NUCLEOTIDE SEQUENCE</scope>
</reference>
<dbReference type="InterPro" id="IPR001611">
    <property type="entry name" value="Leu-rich_rpt"/>
</dbReference>
<keyword evidence="4" id="KW-0611">Plant defense</keyword>
<dbReference type="Pfam" id="PF00931">
    <property type="entry name" value="NB-ARC"/>
    <property type="match status" value="1"/>
</dbReference>
<keyword evidence="2" id="KW-0433">Leucine-rich repeat</keyword>
<dbReference type="SMART" id="SM00369">
    <property type="entry name" value="LRR_TYP"/>
    <property type="match status" value="2"/>
</dbReference>
<dbReference type="Pfam" id="PF23598">
    <property type="entry name" value="LRR_14"/>
    <property type="match status" value="1"/>
</dbReference>
<dbReference type="PRINTS" id="PR00364">
    <property type="entry name" value="DISEASERSIST"/>
</dbReference>
<feature type="non-terminal residue" evidence="8">
    <location>
        <position position="1"/>
    </location>
</feature>
<comment type="similarity">
    <text evidence="1">Belongs to the disease resistance NB-LRR family.</text>
</comment>
<dbReference type="SUPFAM" id="SSF52540">
    <property type="entry name" value="P-loop containing nucleoside triphosphate hydrolases"/>
    <property type="match status" value="1"/>
</dbReference>
<dbReference type="FunFam" id="1.10.10.10:FF:000322">
    <property type="entry name" value="Probable disease resistance protein At1g63360"/>
    <property type="match status" value="1"/>
</dbReference>
<evidence type="ECO:0000256" key="5">
    <source>
        <dbReference type="ARBA" id="ARBA00022840"/>
    </source>
</evidence>
<feature type="domain" description="NB-ARC" evidence="6">
    <location>
        <begin position="79"/>
        <end position="253"/>
    </location>
</feature>
<proteinExistence type="inferred from homology"/>
<name>A0A1D1YRJ6_9ARAE</name>
<dbReference type="Gene3D" id="1.10.8.430">
    <property type="entry name" value="Helical domain of apoptotic protease-activating factors"/>
    <property type="match status" value="1"/>
</dbReference>
<evidence type="ECO:0000313" key="8">
    <source>
        <dbReference type="EMBL" id="JAT57261.1"/>
    </source>
</evidence>
<feature type="domain" description="Disease resistance R13L4/SHOC-2-like LRR" evidence="7">
    <location>
        <begin position="452"/>
        <end position="776"/>
    </location>
</feature>
<dbReference type="GO" id="GO:0002758">
    <property type="term" value="P:innate immune response-activating signaling pathway"/>
    <property type="evidence" value="ECO:0007669"/>
    <property type="project" value="UniProtKB-ARBA"/>
</dbReference>
<dbReference type="PROSITE" id="PS51450">
    <property type="entry name" value="LRR"/>
    <property type="match status" value="1"/>
</dbReference>
<dbReference type="SUPFAM" id="SSF52058">
    <property type="entry name" value="L domain-like"/>
    <property type="match status" value="1"/>
</dbReference>
<evidence type="ECO:0000256" key="1">
    <source>
        <dbReference type="ARBA" id="ARBA00008894"/>
    </source>
</evidence>
<dbReference type="Gene3D" id="3.40.50.300">
    <property type="entry name" value="P-loop containing nucleotide triphosphate hydrolases"/>
    <property type="match status" value="1"/>
</dbReference>
<protein>
    <submittedName>
        <fullName evidence="8">Disease resistance protein RPS2</fullName>
    </submittedName>
</protein>
<keyword evidence="5" id="KW-0067">ATP-binding</keyword>
<evidence type="ECO:0000256" key="2">
    <source>
        <dbReference type="ARBA" id="ARBA00022614"/>
    </source>
</evidence>
<dbReference type="GO" id="GO:0005524">
    <property type="term" value="F:ATP binding"/>
    <property type="evidence" value="ECO:0007669"/>
    <property type="project" value="UniProtKB-KW"/>
</dbReference>
<dbReference type="InterPro" id="IPR055414">
    <property type="entry name" value="LRR_R13L4/SHOC2-like"/>
</dbReference>
<evidence type="ECO:0000259" key="6">
    <source>
        <dbReference type="Pfam" id="PF00931"/>
    </source>
</evidence>
<dbReference type="GO" id="GO:0009626">
    <property type="term" value="P:plant-type hypersensitive response"/>
    <property type="evidence" value="ECO:0007669"/>
    <property type="project" value="UniProtKB-ARBA"/>
</dbReference>
<gene>
    <name evidence="8" type="primary">RPS2_30</name>
    <name evidence="8" type="ORF">g.119394</name>
</gene>
<evidence type="ECO:0000256" key="4">
    <source>
        <dbReference type="ARBA" id="ARBA00022821"/>
    </source>
</evidence>
<dbReference type="InterPro" id="IPR003591">
    <property type="entry name" value="Leu-rich_rpt_typical-subtyp"/>
</dbReference>
<dbReference type="EMBL" id="GDJX01010675">
    <property type="protein sequence ID" value="JAT57261.1"/>
    <property type="molecule type" value="Transcribed_RNA"/>
</dbReference>
<organism evidence="8">
    <name type="scientific">Anthurium amnicola</name>
    <dbReference type="NCBI Taxonomy" id="1678845"/>
    <lineage>
        <taxon>Eukaryota</taxon>
        <taxon>Viridiplantae</taxon>
        <taxon>Streptophyta</taxon>
        <taxon>Embryophyta</taxon>
        <taxon>Tracheophyta</taxon>
        <taxon>Spermatophyta</taxon>
        <taxon>Magnoliopsida</taxon>
        <taxon>Liliopsida</taxon>
        <taxon>Araceae</taxon>
        <taxon>Pothoideae</taxon>
        <taxon>Potheae</taxon>
        <taxon>Anthurium</taxon>
    </lineage>
</organism>
<sequence>EEEEEEGASNRTTTSCLGMGGWFECLHVRYKLGGQAADLLDQVRQMKEKRDSLGDLVNRARPEAAKEVARRTASIIGCEEMLSEIRSYLQDDKSRIIGILGIGGVGKTTLLTEINNEFLVAADTSNKFDVVIWVSVTREPDVPRIQDDIGVRLGYCRRGDDSGVQLPKNDHVRLETLNQELSKRKFLMLLDDMWHKLDLSKIGVPLPSGDNKSKIVLTTRFSEVCDDMEADVKKRVPYLGAEASWELFSKRVGTSVNLSDPFIHQHAKAMAVKCKGLPLALATVGRAMANATTVSEWTDAEKDLTEFPSDISGMQQEVFSSLKFSFDRLNDKSLQQCLLYCSLFSPNREIDRNQLIEYWVGEGLLDGGRHSTDISRARRKGSQILGKLKNSCLLEAGSWGDRYVKLHNMVREMALWLTTGEFDRTNMFSVNAEKGLTRVSRVEEWATARRISLMRNQIEEFPRLANNCDNLQTLLITGNKTSPVVIPENFFRFMCALRVLDLSYNKIEELPGEIGLLVELQYLNLSYTEIKSLPKELGRLVKLRQLNLGKIFHLRKVPCEALVTLQCLQTLNMCGSGYYLTWERGDSDEEKIFTTNDLDSLTRMEELGVDIETYPSLEKLVSSARMLKSTKFLRVIKLSGISSSQLSAALGKLNGLEDLTIGKSPELEELRFSSGQLPHLEILAIFDLSRANIVLDRPQEIGIAGYHLSLFPRLRRLVITFSHGFRDLTWIQQLPCLEYIQLKGCEGMEELLADGEGANGENVECNLPNLKAMLLFSLPKLRIISQRALVLPLLAVLKVSKCPELKRLSLVPQSLSNIKEIHGEQEWWNRLEFYQQNDTVKNTIRSSLLPYFIPI</sequence>
<dbReference type="FunFam" id="1.10.8.430:FF:000003">
    <property type="entry name" value="Probable disease resistance protein At5g66910"/>
    <property type="match status" value="1"/>
</dbReference>
<dbReference type="InterPro" id="IPR027417">
    <property type="entry name" value="P-loop_NTPase"/>
</dbReference>
<evidence type="ECO:0000256" key="3">
    <source>
        <dbReference type="ARBA" id="ARBA00022737"/>
    </source>
</evidence>
<dbReference type="Gene3D" id="3.80.10.10">
    <property type="entry name" value="Ribonuclease Inhibitor"/>
    <property type="match status" value="2"/>
</dbReference>
<dbReference type="PANTHER" id="PTHR33463">
    <property type="entry name" value="NB-ARC DOMAIN-CONTAINING PROTEIN-RELATED"/>
    <property type="match status" value="1"/>
</dbReference>
<dbReference type="PANTHER" id="PTHR33463:SF204">
    <property type="entry name" value="NB-ARC DOMAIN-CONTAINING PROTEIN"/>
    <property type="match status" value="1"/>
</dbReference>
<dbReference type="Gene3D" id="1.10.10.10">
    <property type="entry name" value="Winged helix-like DNA-binding domain superfamily/Winged helix DNA-binding domain"/>
    <property type="match status" value="1"/>
</dbReference>
<dbReference type="InterPro" id="IPR002182">
    <property type="entry name" value="NB-ARC"/>
</dbReference>
<dbReference type="InterPro" id="IPR050905">
    <property type="entry name" value="Plant_NBS-LRR"/>
</dbReference>